<dbReference type="RefSeq" id="WP_345528285.1">
    <property type="nucleotide sequence ID" value="NZ_BAABKN010000023.1"/>
</dbReference>
<evidence type="ECO:0000256" key="1">
    <source>
        <dbReference type="SAM" id="Phobius"/>
    </source>
</evidence>
<feature type="transmembrane region" description="Helical" evidence="1">
    <location>
        <begin position="104"/>
        <end position="127"/>
    </location>
</feature>
<name>A0ABP8Z636_9ACTN</name>
<proteinExistence type="predicted"/>
<organism evidence="2 3">
    <name type="scientific">Nocardioides endophyticus</name>
    <dbReference type="NCBI Taxonomy" id="1353775"/>
    <lineage>
        <taxon>Bacteria</taxon>
        <taxon>Bacillati</taxon>
        <taxon>Actinomycetota</taxon>
        <taxon>Actinomycetes</taxon>
        <taxon>Propionibacteriales</taxon>
        <taxon>Nocardioidaceae</taxon>
        <taxon>Nocardioides</taxon>
    </lineage>
</organism>
<evidence type="ECO:0000313" key="3">
    <source>
        <dbReference type="Proteomes" id="UP001499882"/>
    </source>
</evidence>
<comment type="caution">
    <text evidence="2">The sequence shown here is derived from an EMBL/GenBank/DDBJ whole genome shotgun (WGS) entry which is preliminary data.</text>
</comment>
<feature type="transmembrane region" description="Helical" evidence="1">
    <location>
        <begin position="70"/>
        <end position="92"/>
    </location>
</feature>
<reference evidence="3" key="1">
    <citation type="journal article" date="2019" name="Int. J. Syst. Evol. Microbiol.">
        <title>The Global Catalogue of Microorganisms (GCM) 10K type strain sequencing project: providing services to taxonomists for standard genome sequencing and annotation.</title>
        <authorList>
            <consortium name="The Broad Institute Genomics Platform"/>
            <consortium name="The Broad Institute Genome Sequencing Center for Infectious Disease"/>
            <person name="Wu L."/>
            <person name="Ma J."/>
        </authorList>
    </citation>
    <scope>NUCLEOTIDE SEQUENCE [LARGE SCALE GENOMIC DNA]</scope>
    <source>
        <strain evidence="3">JCM 18532</strain>
    </source>
</reference>
<keyword evidence="3" id="KW-1185">Reference proteome</keyword>
<dbReference type="Proteomes" id="UP001499882">
    <property type="component" value="Unassembled WGS sequence"/>
</dbReference>
<feature type="transmembrane region" description="Helical" evidence="1">
    <location>
        <begin position="30"/>
        <end position="50"/>
    </location>
</feature>
<feature type="transmembrane region" description="Helical" evidence="1">
    <location>
        <begin position="158"/>
        <end position="178"/>
    </location>
</feature>
<keyword evidence="1" id="KW-0812">Transmembrane</keyword>
<dbReference type="EMBL" id="BAABKN010000023">
    <property type="protein sequence ID" value="GAA4747775.1"/>
    <property type="molecule type" value="Genomic_DNA"/>
</dbReference>
<gene>
    <name evidence="2" type="ORF">GCM10023350_35840</name>
</gene>
<keyword evidence="1" id="KW-0472">Membrane</keyword>
<sequence>MDIIDPAIRRRERLDGAVGDPRNLLAAGTAWGLGAVGAVGIGVFMAFAVGMWRATAVNYSLRPGELGQPWIVSTVFTIGLLMAGLGLPWGAARLDAFRAASGSGGPALALGAAGATVGVLISTRTWVAPDRVGWKVSEFSAPRAWGWGDWVLYYADRWLPALFGALTVALSLTAIKVVRAGAARARTRERLLREGVRTSASISDLRIHYSSDDNGSRKVAGATATVTYIDRRGTQRWVERKHSDASLMVRGGQVEVIYDPHQPEDDSSVFVAFTRRPAALDWV</sequence>
<evidence type="ECO:0008006" key="4">
    <source>
        <dbReference type="Google" id="ProtNLM"/>
    </source>
</evidence>
<evidence type="ECO:0000313" key="2">
    <source>
        <dbReference type="EMBL" id="GAA4747775.1"/>
    </source>
</evidence>
<keyword evidence="1" id="KW-1133">Transmembrane helix</keyword>
<accession>A0ABP8Z636</accession>
<protein>
    <recommendedName>
        <fullName evidence="4">DUF3592 domain-containing protein</fullName>
    </recommendedName>
</protein>